<dbReference type="PRINTS" id="PR00756">
    <property type="entry name" value="ALADIPTASE"/>
</dbReference>
<feature type="signal peptide" evidence="12">
    <location>
        <begin position="1"/>
        <end position="38"/>
    </location>
</feature>
<dbReference type="InterPro" id="IPR014782">
    <property type="entry name" value="Peptidase_M1_dom"/>
</dbReference>
<dbReference type="CDD" id="cd09602">
    <property type="entry name" value="M1_APN"/>
    <property type="match status" value="1"/>
</dbReference>
<feature type="domain" description="Peptidase M1 membrane alanine aminopeptidase" evidence="13">
    <location>
        <begin position="271"/>
        <end position="479"/>
    </location>
</feature>
<evidence type="ECO:0000313" key="16">
    <source>
        <dbReference type="Proteomes" id="UP000284250"/>
    </source>
</evidence>
<evidence type="ECO:0000256" key="10">
    <source>
        <dbReference type="ARBA" id="ARBA00022833"/>
    </source>
</evidence>
<keyword evidence="6 15" id="KW-0031">Aminopeptidase</keyword>
<evidence type="ECO:0000256" key="8">
    <source>
        <dbReference type="ARBA" id="ARBA00022723"/>
    </source>
</evidence>
<sequence length="876" mass="97538">MTCCLFPSSRYSLLPVLPLLLAACTRAPLIPGTTPVVAATTAAPVVPVVAGVSRELAEERAARVSGLGYALHFTVPPDKAAPIAATETVRFRLADAGRPLQLDFKERTANLRALRVNGRPVPIDHHDEHLVLPASYLKTGPNEVQIDFTAGNQSLNRNDDYLYTLLVPDRTRTVFPVFDQPNLKAAFTLTLTLPDTWEALANGPLQDSSRANGRKTYRFAPSDTISTYLFSFAAGRFSRLGRSPAGRPMQLLHRETDKSKLALSLDPIFQIHADALQFMEAYTGIPYPFQKFDFVVLPDFQYGGMEHVGAIDYKASALFLDEGATQDQKIARSNLISHETAHMWFGDLVTMQWFNDVWMKEVFANFMADKITQVALPESNYDLKFVIDHYPAAYGVDRTTGANPIRQNLDNLSDAGSLYGGIIYHKAPIMMRQLERLMGEEPFRDGLRAYLKQYAHGNATWPDLIKILDARTPADLQAWNKVWVNQPGRPVFKYDLQTSAGKITRLTLSQQAEDGSDRLWPQLFEVMLVYPNGRTRELTVNQNAREVAVPAAVGEPAPAFILFNSTGLGYGVFPVDKPLPAGLATLPTPVARAAAYINLYENMLNGRALAPAELLAVVRRQLPRETEELNLKLLTSQLTDVYWKLLPPARRAALAPALETELWQALAKTPAPNSKKLLFKAYQSVALSRAAQTRLYRIWGTQQAPAGVKLTEDDYTSLALALAVRDYPAPAPILARQLTRITNPDRRKRMEFMLPALSPDPATRDAFFASLAEEKNREKEAWVTAALGYLHHPLRAATSEKYLPQSLALLEEIQQTGDIFFPYSWLQATLGSYQTPTAARTVRDFLTAHPSYNPQLHAKLLQAADDVFRAEKLVRE</sequence>
<evidence type="ECO:0000256" key="11">
    <source>
        <dbReference type="ARBA" id="ARBA00023049"/>
    </source>
</evidence>
<dbReference type="GO" id="GO:0070006">
    <property type="term" value="F:metalloaminopeptidase activity"/>
    <property type="evidence" value="ECO:0007669"/>
    <property type="project" value="TreeGrafter"/>
</dbReference>
<evidence type="ECO:0000259" key="13">
    <source>
        <dbReference type="Pfam" id="PF01433"/>
    </source>
</evidence>
<keyword evidence="12" id="KW-0732">Signal</keyword>
<dbReference type="InterPro" id="IPR042097">
    <property type="entry name" value="Aminopeptidase_N-like_N_sf"/>
</dbReference>
<dbReference type="GO" id="GO:0005737">
    <property type="term" value="C:cytoplasm"/>
    <property type="evidence" value="ECO:0007669"/>
    <property type="project" value="TreeGrafter"/>
</dbReference>
<dbReference type="GO" id="GO:0008270">
    <property type="term" value="F:zinc ion binding"/>
    <property type="evidence" value="ECO:0007669"/>
    <property type="project" value="InterPro"/>
</dbReference>
<reference evidence="15 16" key="1">
    <citation type="submission" date="2018-09" db="EMBL/GenBank/DDBJ databases">
        <authorList>
            <person name="Zeman M."/>
            <person name="Pardy F."/>
        </authorList>
    </citation>
    <scope>NUCLEOTIDE SEQUENCE [LARGE SCALE GENOMIC DNA]</scope>
    <source>
        <strain evidence="15 16">CCM 8852</strain>
    </source>
</reference>
<dbReference type="SUPFAM" id="SSF63737">
    <property type="entry name" value="Leukotriene A4 hydrolase N-terminal domain"/>
    <property type="match status" value="1"/>
</dbReference>
<evidence type="ECO:0000256" key="12">
    <source>
        <dbReference type="SAM" id="SignalP"/>
    </source>
</evidence>
<dbReference type="AlphaFoldDB" id="A0A418QLJ2"/>
<reference evidence="15 16" key="2">
    <citation type="submission" date="2019-01" db="EMBL/GenBank/DDBJ databases">
        <title>Hymenobacter humicola sp. nov., isolated from soils in Antarctica.</title>
        <authorList>
            <person name="Sedlacek I."/>
            <person name="Holochova P."/>
            <person name="Kralova S."/>
            <person name="Pantucek R."/>
            <person name="Stankova E."/>
            <person name="Vrbovska V."/>
            <person name="Kristofova L."/>
            <person name="Svec P."/>
            <person name="Busse H.-J."/>
        </authorList>
    </citation>
    <scope>NUCLEOTIDE SEQUENCE [LARGE SCALE GENOMIC DNA]</scope>
    <source>
        <strain evidence="15 16">CCM 8852</strain>
    </source>
</reference>
<dbReference type="RefSeq" id="WP_119657485.1">
    <property type="nucleotide sequence ID" value="NZ_JBHUOI010000029.1"/>
</dbReference>
<evidence type="ECO:0000256" key="7">
    <source>
        <dbReference type="ARBA" id="ARBA00022670"/>
    </source>
</evidence>
<evidence type="ECO:0000256" key="6">
    <source>
        <dbReference type="ARBA" id="ARBA00022438"/>
    </source>
</evidence>
<feature type="chain" id="PRO_5019503505" description="Aminopeptidase N" evidence="12">
    <location>
        <begin position="39"/>
        <end position="876"/>
    </location>
</feature>
<keyword evidence="16" id="KW-1185">Reference proteome</keyword>
<name>A0A418QLJ2_9BACT</name>
<dbReference type="SUPFAM" id="SSF55486">
    <property type="entry name" value="Metalloproteases ('zincins'), catalytic domain"/>
    <property type="match status" value="1"/>
</dbReference>
<dbReference type="InterPro" id="IPR027268">
    <property type="entry name" value="Peptidase_M4/M1_CTD_sf"/>
</dbReference>
<dbReference type="EC" id="3.4.11.2" evidence="4"/>
<evidence type="ECO:0000256" key="9">
    <source>
        <dbReference type="ARBA" id="ARBA00022801"/>
    </source>
</evidence>
<proteinExistence type="inferred from homology"/>
<keyword evidence="11" id="KW-0482">Metalloprotease</keyword>
<dbReference type="GO" id="GO:0006508">
    <property type="term" value="P:proteolysis"/>
    <property type="evidence" value="ECO:0007669"/>
    <property type="project" value="UniProtKB-KW"/>
</dbReference>
<organism evidence="15 16">
    <name type="scientific">Hymenobacter rubripertinctus</name>
    <dbReference type="NCBI Taxonomy" id="2029981"/>
    <lineage>
        <taxon>Bacteria</taxon>
        <taxon>Pseudomonadati</taxon>
        <taxon>Bacteroidota</taxon>
        <taxon>Cytophagia</taxon>
        <taxon>Cytophagales</taxon>
        <taxon>Hymenobacteraceae</taxon>
        <taxon>Hymenobacter</taxon>
    </lineage>
</organism>
<dbReference type="Pfam" id="PF01433">
    <property type="entry name" value="Peptidase_M1"/>
    <property type="match status" value="1"/>
</dbReference>
<dbReference type="Gene3D" id="1.10.390.10">
    <property type="entry name" value="Neutral Protease Domain 2"/>
    <property type="match status" value="1"/>
</dbReference>
<keyword evidence="10" id="KW-0862">Zinc</keyword>
<dbReference type="InterPro" id="IPR001930">
    <property type="entry name" value="Peptidase_M1"/>
</dbReference>
<feature type="domain" description="Aminopeptidase N-like N-terminal" evidence="14">
    <location>
        <begin position="159"/>
        <end position="229"/>
    </location>
</feature>
<dbReference type="GO" id="GO:0005615">
    <property type="term" value="C:extracellular space"/>
    <property type="evidence" value="ECO:0007669"/>
    <property type="project" value="TreeGrafter"/>
</dbReference>
<evidence type="ECO:0000259" key="14">
    <source>
        <dbReference type="Pfam" id="PF17900"/>
    </source>
</evidence>
<dbReference type="Proteomes" id="UP000284250">
    <property type="component" value="Unassembled WGS sequence"/>
</dbReference>
<protein>
    <recommendedName>
        <fullName evidence="5">Aminopeptidase N</fullName>
        <ecNumber evidence="4">3.4.11.2</ecNumber>
    </recommendedName>
</protein>
<keyword evidence="8" id="KW-0479">Metal-binding</keyword>
<dbReference type="GO" id="GO:0016020">
    <property type="term" value="C:membrane"/>
    <property type="evidence" value="ECO:0007669"/>
    <property type="project" value="TreeGrafter"/>
</dbReference>
<evidence type="ECO:0000256" key="4">
    <source>
        <dbReference type="ARBA" id="ARBA00012564"/>
    </source>
</evidence>
<dbReference type="GO" id="GO:0016285">
    <property type="term" value="F:alanyl aminopeptidase activity"/>
    <property type="evidence" value="ECO:0007669"/>
    <property type="project" value="UniProtKB-EC"/>
</dbReference>
<evidence type="ECO:0000256" key="2">
    <source>
        <dbReference type="ARBA" id="ARBA00001947"/>
    </source>
</evidence>
<keyword evidence="9" id="KW-0378">Hydrolase</keyword>
<gene>
    <name evidence="15" type="ORF">D0T11_19455</name>
</gene>
<keyword evidence="7" id="KW-0645">Protease</keyword>
<evidence type="ECO:0000256" key="3">
    <source>
        <dbReference type="ARBA" id="ARBA00010136"/>
    </source>
</evidence>
<dbReference type="InterPro" id="IPR045357">
    <property type="entry name" value="Aminopeptidase_N-like_N"/>
</dbReference>
<dbReference type="InterPro" id="IPR050344">
    <property type="entry name" value="Peptidase_M1_aminopeptidases"/>
</dbReference>
<dbReference type="Gene3D" id="2.60.40.1730">
    <property type="entry name" value="tricorn interacting facor f3 domain"/>
    <property type="match status" value="1"/>
</dbReference>
<comment type="caution">
    <text evidence="15">The sequence shown here is derived from an EMBL/GenBank/DDBJ whole genome shotgun (WGS) entry which is preliminary data.</text>
</comment>
<evidence type="ECO:0000313" key="15">
    <source>
        <dbReference type="EMBL" id="RIY06021.1"/>
    </source>
</evidence>
<dbReference type="EMBL" id="QYCN01000045">
    <property type="protein sequence ID" value="RIY06021.1"/>
    <property type="molecule type" value="Genomic_DNA"/>
</dbReference>
<comment type="similarity">
    <text evidence="3">Belongs to the peptidase M1 family.</text>
</comment>
<dbReference type="GO" id="GO:0043171">
    <property type="term" value="P:peptide catabolic process"/>
    <property type="evidence" value="ECO:0007669"/>
    <property type="project" value="TreeGrafter"/>
</dbReference>
<evidence type="ECO:0000256" key="5">
    <source>
        <dbReference type="ARBA" id="ARBA00015611"/>
    </source>
</evidence>
<comment type="cofactor">
    <cofactor evidence="2">
        <name>Zn(2+)</name>
        <dbReference type="ChEBI" id="CHEBI:29105"/>
    </cofactor>
</comment>
<dbReference type="OrthoDB" id="100605at2"/>
<evidence type="ECO:0000256" key="1">
    <source>
        <dbReference type="ARBA" id="ARBA00000098"/>
    </source>
</evidence>
<dbReference type="PANTHER" id="PTHR11533:SF174">
    <property type="entry name" value="PUROMYCIN-SENSITIVE AMINOPEPTIDASE-RELATED"/>
    <property type="match status" value="1"/>
</dbReference>
<dbReference type="Pfam" id="PF17900">
    <property type="entry name" value="Peptidase_M1_N"/>
    <property type="match status" value="1"/>
</dbReference>
<dbReference type="PANTHER" id="PTHR11533">
    <property type="entry name" value="PROTEASE M1 ZINC METALLOPROTEASE"/>
    <property type="match status" value="1"/>
</dbReference>
<comment type="catalytic activity">
    <reaction evidence="1">
        <text>Release of an N-terminal amino acid, Xaa-|-Yaa- from a peptide, amide or arylamide. Xaa is preferably Ala, but may be most amino acids including Pro (slow action). When a terminal hydrophobic residue is followed by a prolyl residue, the two may be released as an intact Xaa-Pro dipeptide.</text>
        <dbReference type="EC" id="3.4.11.2"/>
    </reaction>
</comment>
<dbReference type="GO" id="GO:0042277">
    <property type="term" value="F:peptide binding"/>
    <property type="evidence" value="ECO:0007669"/>
    <property type="project" value="TreeGrafter"/>
</dbReference>
<accession>A0A418QLJ2</accession>